<evidence type="ECO:0008006" key="3">
    <source>
        <dbReference type="Google" id="ProtNLM"/>
    </source>
</evidence>
<dbReference type="Proteomes" id="UP000076449">
    <property type="component" value="Chromosome III"/>
</dbReference>
<evidence type="ECO:0000256" key="1">
    <source>
        <dbReference type="SAM" id="MobiDB-lite"/>
    </source>
</evidence>
<protein>
    <recommendedName>
        <fullName evidence="3">Geranylgeranyl pyrophosphate synthetase</fullName>
    </recommendedName>
</protein>
<gene>
    <name evidence="2" type="ORF">EN45_086900</name>
</gene>
<reference evidence="2" key="1">
    <citation type="journal article" date="2014" name="Genome Announc.">
        <title>Complete sequencing and chromosome-scale genome assembly of the industrial progenitor strain P2niaD18 from the penicillin producer Penicillium chrysogenum.</title>
        <authorList>
            <person name="Specht T."/>
            <person name="Dahlmann T.A."/>
            <person name="Zadra I."/>
            <person name="Kurnsteiner H."/>
            <person name="Kuck U."/>
        </authorList>
    </citation>
    <scope>NUCLEOTIDE SEQUENCE [LARGE SCALE GENOMIC DNA]</scope>
    <source>
        <strain evidence="2">P2niaD18</strain>
    </source>
</reference>
<dbReference type="EMBL" id="CM002800">
    <property type="protein sequence ID" value="KZN84550.1"/>
    <property type="molecule type" value="Genomic_DNA"/>
</dbReference>
<sequence>MLSFQSRGGRWRERNTGGRGMSRTNTVPTPAPPLGDILATIQRNDLEGAADEKDSAAHITGSQYLTSYNWLDKSSHQIIVPGEPPAWTPLSRPTKLREDSDQYYRDPNAARYPTYPLEPMIRAILTDKPDFSLADLDIVGCGSTMGNLLRFARGQNHPFRMIVELVGQTVFLVRRENSPTERIPNVRGYGHTFPEAYTTWSARVKGSESHQRMINYNFAGINCLVRFQADGYLPDMAPGLKTMENSDPETKKEQEESLLASLEGTAIASRHPIAVADMLNELEITKGGQHIPQSAVFDLKTRSIKRMDVDTLGDELARLWIGQIPNFVLAYHKYGTFEDIRVQDVREKIKQWESSHQVELVKFANLLHMIISFVRSTESGRIEIEHEEGVQTLNLRAQAGVLNNVLPVTVRDKWDHESDLDESPIVVRSTV</sequence>
<accession>A0A162CPH0</accession>
<dbReference type="AlphaFoldDB" id="A0A162CPH0"/>
<dbReference type="PANTHER" id="PTHR35179:SF2">
    <property type="entry name" value="START DOMAIN-CONTAINING PROTEIN"/>
    <property type="match status" value="1"/>
</dbReference>
<proteinExistence type="predicted"/>
<evidence type="ECO:0000313" key="2">
    <source>
        <dbReference type="EMBL" id="KZN84550.1"/>
    </source>
</evidence>
<dbReference type="PANTHER" id="PTHR35179">
    <property type="entry name" value="PROTEIN CBG02620"/>
    <property type="match status" value="1"/>
</dbReference>
<organism evidence="2">
    <name type="scientific">Penicillium chrysogenum</name>
    <name type="common">Penicillium notatum</name>
    <dbReference type="NCBI Taxonomy" id="5076"/>
    <lineage>
        <taxon>Eukaryota</taxon>
        <taxon>Fungi</taxon>
        <taxon>Dikarya</taxon>
        <taxon>Ascomycota</taxon>
        <taxon>Pezizomycotina</taxon>
        <taxon>Eurotiomycetes</taxon>
        <taxon>Eurotiomycetidae</taxon>
        <taxon>Eurotiales</taxon>
        <taxon>Aspergillaceae</taxon>
        <taxon>Penicillium</taxon>
        <taxon>Penicillium chrysogenum species complex</taxon>
    </lineage>
</organism>
<name>A0A162CPH0_PENCH</name>
<feature type="region of interest" description="Disordered" evidence="1">
    <location>
        <begin position="1"/>
        <end position="33"/>
    </location>
</feature>